<feature type="domain" description="CR-type" evidence="9">
    <location>
        <begin position="137"/>
        <end position="219"/>
    </location>
</feature>
<dbReference type="PRINTS" id="PR00625">
    <property type="entry name" value="JDOMAIN"/>
</dbReference>
<evidence type="ECO:0000256" key="3">
    <source>
        <dbReference type="ARBA" id="ARBA00022771"/>
    </source>
</evidence>
<dbReference type="Pfam" id="PF00226">
    <property type="entry name" value="DnaJ"/>
    <property type="match status" value="1"/>
</dbReference>
<reference evidence="10 11" key="1">
    <citation type="submission" date="2024-04" db="EMBL/GenBank/DDBJ databases">
        <title>Human intestinal bacterial collection.</title>
        <authorList>
            <person name="Pauvert C."/>
            <person name="Hitch T.C.A."/>
            <person name="Clavel T."/>
        </authorList>
    </citation>
    <scope>NUCLEOTIDE SEQUENCE [LARGE SCALE GENOMIC DNA]</scope>
    <source>
        <strain evidence="10 11">CLA-AA-H197</strain>
    </source>
</reference>
<dbReference type="SUPFAM" id="SSF57938">
    <property type="entry name" value="DnaJ/Hsp40 cysteine-rich domain"/>
    <property type="match status" value="1"/>
</dbReference>
<dbReference type="CDD" id="cd10719">
    <property type="entry name" value="DnaJ_zf"/>
    <property type="match status" value="1"/>
</dbReference>
<dbReference type="SUPFAM" id="SSF49493">
    <property type="entry name" value="HSP40/DnaJ peptide-binding domain"/>
    <property type="match status" value="1"/>
</dbReference>
<dbReference type="PROSITE" id="PS51188">
    <property type="entry name" value="ZF_CR"/>
    <property type="match status" value="1"/>
</dbReference>
<dbReference type="CDD" id="cd06257">
    <property type="entry name" value="DnaJ"/>
    <property type="match status" value="1"/>
</dbReference>
<evidence type="ECO:0000313" key="10">
    <source>
        <dbReference type="EMBL" id="MEQ2638190.1"/>
    </source>
</evidence>
<dbReference type="InterPro" id="IPR036410">
    <property type="entry name" value="HSP_DnaJ_Cys-rich_dom_sf"/>
</dbReference>
<feature type="transmembrane region" description="Helical" evidence="7">
    <location>
        <begin position="272"/>
        <end position="289"/>
    </location>
</feature>
<keyword evidence="3 6" id="KW-0863">Zinc-finger</keyword>
<dbReference type="PROSITE" id="PS00636">
    <property type="entry name" value="DNAJ_1"/>
    <property type="match status" value="1"/>
</dbReference>
<dbReference type="InterPro" id="IPR018253">
    <property type="entry name" value="DnaJ_domain_CS"/>
</dbReference>
<keyword evidence="1 6" id="KW-0479">Metal-binding</keyword>
<keyword evidence="5" id="KW-0143">Chaperone</keyword>
<keyword evidence="2" id="KW-0677">Repeat</keyword>
<organism evidence="10 11">
    <name type="scientific">Paratractidigestivibacter faecalis</name>
    <dbReference type="NCBI Taxonomy" id="2292441"/>
    <lineage>
        <taxon>Bacteria</taxon>
        <taxon>Bacillati</taxon>
        <taxon>Actinomycetota</taxon>
        <taxon>Coriobacteriia</taxon>
        <taxon>Coriobacteriales</taxon>
        <taxon>Atopobiaceae</taxon>
        <taxon>Paratractidigestivibacter</taxon>
    </lineage>
</organism>
<name>A0ABV1IH12_9ACTN</name>
<dbReference type="InterPro" id="IPR008971">
    <property type="entry name" value="HSP40/DnaJ_pept-bd"/>
</dbReference>
<feature type="zinc finger region" description="CR-type" evidence="6">
    <location>
        <begin position="137"/>
        <end position="219"/>
    </location>
</feature>
<evidence type="ECO:0000256" key="1">
    <source>
        <dbReference type="ARBA" id="ARBA00022723"/>
    </source>
</evidence>
<keyword evidence="7" id="KW-0812">Transmembrane</keyword>
<dbReference type="InterPro" id="IPR036869">
    <property type="entry name" value="J_dom_sf"/>
</dbReference>
<dbReference type="Proteomes" id="UP001478817">
    <property type="component" value="Unassembled WGS sequence"/>
</dbReference>
<feature type="domain" description="J" evidence="8">
    <location>
        <begin position="8"/>
        <end position="72"/>
    </location>
</feature>
<accession>A0ABV1IH12</accession>
<dbReference type="InterPro" id="IPR002939">
    <property type="entry name" value="DnaJ_C"/>
</dbReference>
<dbReference type="RefSeq" id="WP_349182828.1">
    <property type="nucleotide sequence ID" value="NZ_JBBNGS010000014.1"/>
</dbReference>
<gene>
    <name evidence="10" type="ORF">AAAT05_07545</name>
</gene>
<dbReference type="Pfam" id="PF01556">
    <property type="entry name" value="DnaJ_C"/>
    <property type="match status" value="1"/>
</dbReference>
<sequence>MASMNDKDYYAILGVSKDASTEEIRKAFQQKARKLHPDVNKEPDAEERFKEVSEAYAVLSDDEKRRRYDAMRSGAPFAGGYSGQAPRGGYGDPFTGGPYAWGPFGASTRRQSRAYRPRQGADVVIDVTVGAEKAATGMRRGVTYQRYAACDHCHGTGSVEAEHSETCPTCGGRGRISVDLGSIFGIGVMEMECPECEGTGRVVADPCDVCGGTGRTLTASEVVVDIPAGSHDGDEVRVPGMGNAGTNGEAAGDFVCRVCVPEERLTPSQANGFALIGFAVPFVVFGLLTSSLGSFSLFIAALVVAGLVMVVRGGVKLSRRWWRNAGMALGNGASQGLTIALFVTVMFSCTAGLGRVGYMGRGF</sequence>
<evidence type="ECO:0000256" key="5">
    <source>
        <dbReference type="ARBA" id="ARBA00023186"/>
    </source>
</evidence>
<dbReference type="Gene3D" id="2.60.260.20">
    <property type="entry name" value="Urease metallochaperone UreE, N-terminal domain"/>
    <property type="match status" value="1"/>
</dbReference>
<dbReference type="PANTHER" id="PTHR43096:SF52">
    <property type="entry name" value="DNAJ HOMOLOG 1, MITOCHONDRIAL-RELATED"/>
    <property type="match status" value="1"/>
</dbReference>
<keyword evidence="4 6" id="KW-0862">Zinc</keyword>
<proteinExistence type="predicted"/>
<dbReference type="InterPro" id="IPR001623">
    <property type="entry name" value="DnaJ_domain"/>
</dbReference>
<dbReference type="PANTHER" id="PTHR43096">
    <property type="entry name" value="DNAJ HOMOLOG 1, MITOCHONDRIAL-RELATED"/>
    <property type="match status" value="1"/>
</dbReference>
<dbReference type="EMBL" id="JBBNGS010000014">
    <property type="protein sequence ID" value="MEQ2638190.1"/>
    <property type="molecule type" value="Genomic_DNA"/>
</dbReference>
<dbReference type="Gene3D" id="6.20.20.10">
    <property type="match status" value="2"/>
</dbReference>
<dbReference type="Pfam" id="PF00684">
    <property type="entry name" value="DnaJ_CXXCXGXG"/>
    <property type="match status" value="1"/>
</dbReference>
<feature type="transmembrane region" description="Helical" evidence="7">
    <location>
        <begin position="336"/>
        <end position="358"/>
    </location>
</feature>
<dbReference type="SUPFAM" id="SSF46565">
    <property type="entry name" value="Chaperone J-domain"/>
    <property type="match status" value="1"/>
</dbReference>
<evidence type="ECO:0000256" key="2">
    <source>
        <dbReference type="ARBA" id="ARBA00022737"/>
    </source>
</evidence>
<dbReference type="SMART" id="SM00271">
    <property type="entry name" value="DnaJ"/>
    <property type="match status" value="1"/>
</dbReference>
<dbReference type="PROSITE" id="PS50076">
    <property type="entry name" value="DNAJ_2"/>
    <property type="match status" value="1"/>
</dbReference>
<evidence type="ECO:0000259" key="8">
    <source>
        <dbReference type="PROSITE" id="PS50076"/>
    </source>
</evidence>
<protein>
    <submittedName>
        <fullName evidence="10">DnaJ domain-containing protein</fullName>
    </submittedName>
</protein>
<dbReference type="Gene3D" id="1.10.287.110">
    <property type="entry name" value="DnaJ domain"/>
    <property type="match status" value="1"/>
</dbReference>
<evidence type="ECO:0000256" key="4">
    <source>
        <dbReference type="ARBA" id="ARBA00022833"/>
    </source>
</evidence>
<keyword evidence="7" id="KW-1133">Transmembrane helix</keyword>
<evidence type="ECO:0000256" key="6">
    <source>
        <dbReference type="PROSITE-ProRule" id="PRU00546"/>
    </source>
</evidence>
<comment type="caution">
    <text evidence="10">The sequence shown here is derived from an EMBL/GenBank/DDBJ whole genome shotgun (WGS) entry which is preliminary data.</text>
</comment>
<keyword evidence="11" id="KW-1185">Reference proteome</keyword>
<dbReference type="InterPro" id="IPR001305">
    <property type="entry name" value="HSP_DnaJ_Cys-rich_dom"/>
</dbReference>
<evidence type="ECO:0000259" key="9">
    <source>
        <dbReference type="PROSITE" id="PS51188"/>
    </source>
</evidence>
<keyword evidence="7" id="KW-0472">Membrane</keyword>
<evidence type="ECO:0000256" key="7">
    <source>
        <dbReference type="SAM" id="Phobius"/>
    </source>
</evidence>
<feature type="transmembrane region" description="Helical" evidence="7">
    <location>
        <begin position="295"/>
        <end position="315"/>
    </location>
</feature>
<evidence type="ECO:0000313" key="11">
    <source>
        <dbReference type="Proteomes" id="UP001478817"/>
    </source>
</evidence>